<comment type="caution">
    <text evidence="4">The sequence shown here is derived from an EMBL/GenBank/DDBJ whole genome shotgun (WGS) entry which is preliminary data.</text>
</comment>
<dbReference type="PROSITE" id="PS50297">
    <property type="entry name" value="ANK_REP_REGION"/>
    <property type="match status" value="3"/>
</dbReference>
<name>A0ABP0NS83_9DINO</name>
<proteinExistence type="predicted"/>
<dbReference type="PANTHER" id="PTHR24161">
    <property type="entry name" value="ANK_REP_REGION DOMAIN-CONTAINING PROTEIN-RELATED"/>
    <property type="match status" value="1"/>
</dbReference>
<dbReference type="Gene3D" id="1.25.40.20">
    <property type="entry name" value="Ankyrin repeat-containing domain"/>
    <property type="match status" value="2"/>
</dbReference>
<dbReference type="SMART" id="SM00248">
    <property type="entry name" value="ANK"/>
    <property type="match status" value="6"/>
</dbReference>
<organism evidence="4 5">
    <name type="scientific">Durusdinium trenchii</name>
    <dbReference type="NCBI Taxonomy" id="1381693"/>
    <lineage>
        <taxon>Eukaryota</taxon>
        <taxon>Sar</taxon>
        <taxon>Alveolata</taxon>
        <taxon>Dinophyceae</taxon>
        <taxon>Suessiales</taxon>
        <taxon>Symbiodiniaceae</taxon>
        <taxon>Durusdinium</taxon>
    </lineage>
</organism>
<dbReference type="InterPro" id="IPR002110">
    <property type="entry name" value="Ankyrin_rpt"/>
</dbReference>
<accession>A0ABP0NS83</accession>
<evidence type="ECO:0000313" key="4">
    <source>
        <dbReference type="EMBL" id="CAK9066351.1"/>
    </source>
</evidence>
<evidence type="ECO:0000256" key="3">
    <source>
        <dbReference type="PROSITE-ProRule" id="PRU00023"/>
    </source>
</evidence>
<keyword evidence="2 3" id="KW-0040">ANK repeat</keyword>
<gene>
    <name evidence="4" type="ORF">CCMP2556_LOCUS32576</name>
</gene>
<reference evidence="4 5" key="1">
    <citation type="submission" date="2024-02" db="EMBL/GenBank/DDBJ databases">
        <authorList>
            <person name="Chen Y."/>
            <person name="Shah S."/>
            <person name="Dougan E. K."/>
            <person name="Thang M."/>
            <person name="Chan C."/>
        </authorList>
    </citation>
    <scope>NUCLEOTIDE SEQUENCE [LARGE SCALE GENOMIC DNA]</scope>
</reference>
<feature type="repeat" description="ANK" evidence="3">
    <location>
        <begin position="81"/>
        <end position="113"/>
    </location>
</feature>
<dbReference type="PANTHER" id="PTHR24161:SF85">
    <property type="entry name" value="PALMITOYLTRANSFERASE HIP14"/>
    <property type="match status" value="1"/>
</dbReference>
<dbReference type="PROSITE" id="PS50088">
    <property type="entry name" value="ANK_REPEAT"/>
    <property type="match status" value="3"/>
</dbReference>
<keyword evidence="1" id="KW-0677">Repeat</keyword>
<dbReference type="Pfam" id="PF12796">
    <property type="entry name" value="Ank_2"/>
    <property type="match status" value="2"/>
</dbReference>
<evidence type="ECO:0000256" key="1">
    <source>
        <dbReference type="ARBA" id="ARBA00022737"/>
    </source>
</evidence>
<feature type="repeat" description="ANK" evidence="3">
    <location>
        <begin position="48"/>
        <end position="80"/>
    </location>
</feature>
<sequence>MEHKADLMASDLDGDNALMMAIAQNHLEIVHCLLDARDSVDPDVPNKIGQTPLMKAASKNNLECIEKLLELKVNVNATAKSGKTALIEAVEKKHVQAAQVLLTAGANPAAADCKGKTALFPAAFRCDEPLLRMLLLAKADPKATAEDVGTVLMMALDSMSFKLDAFKLLIEHGCPLDHANGLGETALMKAAVESNVEAVQALLEAHADVGKKNPEGQTAADLANSSVKELLQKSEAVIASKGYKQ</sequence>
<dbReference type="InterPro" id="IPR036770">
    <property type="entry name" value="Ankyrin_rpt-contain_sf"/>
</dbReference>
<dbReference type="Pfam" id="PF00023">
    <property type="entry name" value="Ank"/>
    <property type="match status" value="1"/>
</dbReference>
<protein>
    <submittedName>
        <fullName evidence="4">Uncharacterized protein</fullName>
    </submittedName>
</protein>
<dbReference type="SUPFAM" id="SSF48403">
    <property type="entry name" value="Ankyrin repeat"/>
    <property type="match status" value="1"/>
</dbReference>
<dbReference type="EMBL" id="CAXAMN010022095">
    <property type="protein sequence ID" value="CAK9066351.1"/>
    <property type="molecule type" value="Genomic_DNA"/>
</dbReference>
<evidence type="ECO:0000313" key="5">
    <source>
        <dbReference type="Proteomes" id="UP001642484"/>
    </source>
</evidence>
<feature type="repeat" description="ANK" evidence="3">
    <location>
        <begin position="182"/>
        <end position="214"/>
    </location>
</feature>
<evidence type="ECO:0000256" key="2">
    <source>
        <dbReference type="ARBA" id="ARBA00023043"/>
    </source>
</evidence>
<dbReference type="Proteomes" id="UP001642484">
    <property type="component" value="Unassembled WGS sequence"/>
</dbReference>
<keyword evidence="5" id="KW-1185">Reference proteome</keyword>